<comment type="caution">
    <text evidence="1">The sequence shown here is derived from an EMBL/GenBank/DDBJ whole genome shotgun (WGS) entry which is preliminary data.</text>
</comment>
<dbReference type="EMBL" id="LYVF01000165">
    <property type="protein sequence ID" value="OAT81230.1"/>
    <property type="molecule type" value="Genomic_DNA"/>
</dbReference>
<dbReference type="Gene3D" id="1.20.58.220">
    <property type="entry name" value="Phosphate transport system protein phou homolog 2, domain 2"/>
    <property type="match status" value="1"/>
</dbReference>
<dbReference type="STRING" id="1838280.A6M21_00050"/>
<sequence>MNKSIDYEALSSLKNILLTFQITMEKLLSMFLYRKGSIPEIEKALSNINNQINSELLRTPSYDKKKVNQFIEIYQRIGYINESFMSIVLAIQAKNDEKVLFSDKAVKEIETLFQNLISMLKNIVDYLGTRNSILLNHLIEDQARYEASCQHFSNEHEDRLAKGICLPRSSTIYLKISDKMCNISWDLISVVNIIGKL</sequence>
<keyword evidence="2" id="KW-1185">Reference proteome</keyword>
<name>A0A1B7LDR4_9FIRM</name>
<dbReference type="AlphaFoldDB" id="A0A1B7LDR4"/>
<dbReference type="RefSeq" id="WP_066668729.1">
    <property type="nucleotide sequence ID" value="NZ_LYVF01000165.1"/>
</dbReference>
<gene>
    <name evidence="1" type="ORF">A6M21_00050</name>
</gene>
<evidence type="ECO:0000313" key="2">
    <source>
        <dbReference type="Proteomes" id="UP000078532"/>
    </source>
</evidence>
<accession>A0A1B7LDR4</accession>
<proteinExistence type="predicted"/>
<dbReference type="SUPFAM" id="SSF109755">
    <property type="entry name" value="PhoU-like"/>
    <property type="match status" value="1"/>
</dbReference>
<dbReference type="OrthoDB" id="9763003at2"/>
<reference evidence="1 2" key="1">
    <citation type="submission" date="2016-04" db="EMBL/GenBank/DDBJ databases">
        <authorList>
            <person name="Evans L.H."/>
            <person name="Alamgir A."/>
            <person name="Owens N."/>
            <person name="Weber N.D."/>
            <person name="Virtaneva K."/>
            <person name="Barbian K."/>
            <person name="Babar A."/>
            <person name="Rosenke K."/>
        </authorList>
    </citation>
    <scope>NUCLEOTIDE SEQUENCE [LARGE SCALE GENOMIC DNA]</scope>
    <source>
        <strain evidence="1 2">LMa1</strain>
    </source>
</reference>
<organism evidence="1 2">
    <name type="scientific">Desulfotomaculum copahuensis</name>
    <dbReference type="NCBI Taxonomy" id="1838280"/>
    <lineage>
        <taxon>Bacteria</taxon>
        <taxon>Bacillati</taxon>
        <taxon>Bacillota</taxon>
        <taxon>Clostridia</taxon>
        <taxon>Eubacteriales</taxon>
        <taxon>Desulfotomaculaceae</taxon>
        <taxon>Desulfotomaculum</taxon>
    </lineage>
</organism>
<dbReference type="InterPro" id="IPR038078">
    <property type="entry name" value="PhoU-like_sf"/>
</dbReference>
<protein>
    <recommendedName>
        <fullName evidence="3">PhoU domain-containing protein</fullName>
    </recommendedName>
</protein>
<evidence type="ECO:0008006" key="3">
    <source>
        <dbReference type="Google" id="ProtNLM"/>
    </source>
</evidence>
<dbReference type="Proteomes" id="UP000078532">
    <property type="component" value="Unassembled WGS sequence"/>
</dbReference>
<evidence type="ECO:0000313" key="1">
    <source>
        <dbReference type="EMBL" id="OAT81230.1"/>
    </source>
</evidence>